<dbReference type="AlphaFoldDB" id="A0A1Z2XVV2"/>
<proteinExistence type="predicted"/>
<keyword evidence="3" id="KW-0804">Transcription</keyword>
<dbReference type="GO" id="GO:0003700">
    <property type="term" value="F:DNA-binding transcription factor activity"/>
    <property type="evidence" value="ECO:0007669"/>
    <property type="project" value="InterPro"/>
</dbReference>
<dbReference type="Proteomes" id="UP000596035">
    <property type="component" value="Chromosome"/>
</dbReference>
<keyword evidence="2" id="KW-0238">DNA-binding</keyword>
<accession>A0A1Z2XVV2</accession>
<reference evidence="5" key="1">
    <citation type="journal article" date="2017" name="Genome Announc.">
        <title>High-Quality Whole-Genome Sequences of the Oligo-Mouse-Microbiota Bacterial Community.</title>
        <authorList>
            <person name="Garzetti D."/>
            <person name="Brugiroux S."/>
            <person name="Bunk B."/>
            <person name="Pukall R."/>
            <person name="McCoy K.D."/>
            <person name="Macpherson A.J."/>
            <person name="Stecher B."/>
        </authorList>
    </citation>
    <scope>NUCLEOTIDE SEQUENCE</scope>
    <source>
        <strain evidence="5">KB18</strain>
    </source>
</reference>
<evidence type="ECO:0000313" key="8">
    <source>
        <dbReference type="Proteomes" id="UP000596035"/>
    </source>
</evidence>
<reference evidence="7" key="2">
    <citation type="submission" date="2017-05" db="EMBL/GenBank/DDBJ databases">
        <title>Improved OligoMM genomes.</title>
        <authorList>
            <person name="Garzetti D."/>
        </authorList>
    </citation>
    <scope>NUCLEOTIDE SEQUENCE [LARGE SCALE GENOMIC DNA]</scope>
    <source>
        <strain evidence="7">KB18</strain>
    </source>
</reference>
<organism evidence="6 8">
    <name type="scientific">Acutalibacter muris</name>
    <dbReference type="NCBI Taxonomy" id="1796620"/>
    <lineage>
        <taxon>Bacteria</taxon>
        <taxon>Bacillati</taxon>
        <taxon>Bacillota</taxon>
        <taxon>Clostridia</taxon>
        <taxon>Eubacteriales</taxon>
        <taxon>Acutalibacteraceae</taxon>
        <taxon>Acutalibacter</taxon>
    </lineage>
</organism>
<dbReference type="InterPro" id="IPR009057">
    <property type="entry name" value="Homeodomain-like_sf"/>
</dbReference>
<dbReference type="InterPro" id="IPR018062">
    <property type="entry name" value="HTH_AraC-typ_CS"/>
</dbReference>
<evidence type="ECO:0000313" key="7">
    <source>
        <dbReference type="Proteomes" id="UP000196710"/>
    </source>
</evidence>
<dbReference type="Gene3D" id="1.10.10.60">
    <property type="entry name" value="Homeodomain-like"/>
    <property type="match status" value="2"/>
</dbReference>
<dbReference type="GO" id="GO:0043565">
    <property type="term" value="F:sequence-specific DNA binding"/>
    <property type="evidence" value="ECO:0007669"/>
    <property type="project" value="InterPro"/>
</dbReference>
<dbReference type="PROSITE" id="PS00041">
    <property type="entry name" value="HTH_ARAC_FAMILY_1"/>
    <property type="match status" value="1"/>
</dbReference>
<evidence type="ECO:0000256" key="3">
    <source>
        <dbReference type="ARBA" id="ARBA00023163"/>
    </source>
</evidence>
<reference evidence="6 8" key="3">
    <citation type="submission" date="2020-11" db="EMBL/GenBank/DDBJ databases">
        <title>Closed and high quality bacterial genomes of the OMM12 community.</title>
        <authorList>
            <person name="Marbouty M."/>
            <person name="Lamy-Besnier Q."/>
            <person name="Debarbieux L."/>
            <person name="Koszul R."/>
        </authorList>
    </citation>
    <scope>NUCLEOTIDE SEQUENCE [LARGE SCALE GENOMIC DNA]</scope>
    <source>
        <strain evidence="6 8">KB18</strain>
    </source>
</reference>
<name>A0A1Z2XVV2_9FIRM</name>
<keyword evidence="7" id="KW-1185">Reference proteome</keyword>
<evidence type="ECO:0000259" key="4">
    <source>
        <dbReference type="PROSITE" id="PS01124"/>
    </source>
</evidence>
<evidence type="ECO:0000313" key="6">
    <source>
        <dbReference type="EMBL" id="QQR31875.1"/>
    </source>
</evidence>
<feature type="domain" description="HTH araC/xylS-type" evidence="4">
    <location>
        <begin position="9"/>
        <end position="107"/>
    </location>
</feature>
<dbReference type="EMBL" id="CP021422">
    <property type="protein sequence ID" value="ASB42577.1"/>
    <property type="molecule type" value="Genomic_DNA"/>
</dbReference>
<dbReference type="Proteomes" id="UP000196710">
    <property type="component" value="Chromosome"/>
</dbReference>
<dbReference type="PANTHER" id="PTHR47504:SF6">
    <property type="entry name" value="ARAC-FAMILY TRANSCRIPTIONAL REGULATOR"/>
    <property type="match status" value="1"/>
</dbReference>
<gene>
    <name evidence="5" type="ORF">ADH66_19190</name>
    <name evidence="6" type="ORF">I5Q82_09625</name>
</gene>
<dbReference type="SMART" id="SM00342">
    <property type="entry name" value="HTH_ARAC"/>
    <property type="match status" value="1"/>
</dbReference>
<dbReference type="SUPFAM" id="SSF46689">
    <property type="entry name" value="Homeodomain-like"/>
    <property type="match status" value="2"/>
</dbReference>
<dbReference type="PROSITE" id="PS01124">
    <property type="entry name" value="HTH_ARAC_FAMILY_2"/>
    <property type="match status" value="1"/>
</dbReference>
<dbReference type="PANTHER" id="PTHR47504">
    <property type="entry name" value="RIGHT ORIGIN-BINDING PROTEIN"/>
    <property type="match status" value="1"/>
</dbReference>
<sequence length="316" mass="36369">MYHSNETVQRMIEWLEQNLSGEPGLLPLSKHVGYSPWYCSALFHQICGMTLRSYVAKRRLTMAALALRDENSRILDVALGSGFSSQEALTRAFKEAFGCTPREYRLSPRPLPLFVSHDVFHPWQYAQQYKKGGRDMSKGDLRDARMRVEYVPAHKYMGIWDKVATCYGTFWARHNCDEVCGIIESMTNAAHPVVTPHTAGWHYVNGERHYFYGMGLREDYDGPIPDGFEVREFPGSYYLVFYHPPFDYMEDNGEVMGRVEELAWSYDLSKDHVDPSGLSTAAGAGRFLWNEEACQCYQRHYPEGIGYEVLRPVKVR</sequence>
<evidence type="ECO:0000256" key="2">
    <source>
        <dbReference type="ARBA" id="ARBA00023125"/>
    </source>
</evidence>
<dbReference type="EMBL" id="CP065321">
    <property type="protein sequence ID" value="QQR31875.1"/>
    <property type="molecule type" value="Genomic_DNA"/>
</dbReference>
<evidence type="ECO:0000256" key="1">
    <source>
        <dbReference type="ARBA" id="ARBA00023015"/>
    </source>
</evidence>
<keyword evidence="1" id="KW-0805">Transcription regulation</keyword>
<evidence type="ECO:0000313" key="5">
    <source>
        <dbReference type="EMBL" id="ASB42577.1"/>
    </source>
</evidence>
<dbReference type="RefSeq" id="WP_066537475.1">
    <property type="nucleotide sequence ID" value="NZ_CP021422.1"/>
</dbReference>
<protein>
    <submittedName>
        <fullName evidence="5">AraC family transcriptional regulator</fullName>
    </submittedName>
    <submittedName>
        <fullName evidence="6">Helix-turn-helix transcriptional regulator</fullName>
    </submittedName>
</protein>
<dbReference type="InterPro" id="IPR018060">
    <property type="entry name" value="HTH_AraC"/>
</dbReference>
<dbReference type="Pfam" id="PF12833">
    <property type="entry name" value="HTH_18"/>
    <property type="match status" value="1"/>
</dbReference>
<dbReference type="InterPro" id="IPR050959">
    <property type="entry name" value="MarA-like"/>
</dbReference>
<dbReference type="KEGG" id="amur:ADH66_19190"/>